<evidence type="ECO:0000313" key="3">
    <source>
        <dbReference type="Proteomes" id="UP000198797"/>
    </source>
</evidence>
<dbReference type="Gene3D" id="3.40.47.10">
    <property type="match status" value="1"/>
</dbReference>
<name>A0A1C5AJ51_9ACTN</name>
<gene>
    <name evidence="2" type="ORF">GA0070216_11818</name>
</gene>
<dbReference type="Proteomes" id="UP000198797">
    <property type="component" value="Unassembled WGS sequence"/>
</dbReference>
<feature type="region of interest" description="Disordered" evidence="1">
    <location>
        <begin position="182"/>
        <end position="219"/>
    </location>
</feature>
<reference evidence="3" key="1">
    <citation type="submission" date="2016-06" db="EMBL/GenBank/DDBJ databases">
        <authorList>
            <person name="Varghese N."/>
            <person name="Submissions Spin"/>
        </authorList>
    </citation>
    <scope>NUCLEOTIDE SEQUENCE [LARGE SCALE GENOMIC DNA]</scope>
    <source>
        <strain evidence="3">DSM 44100</strain>
    </source>
</reference>
<evidence type="ECO:0000313" key="2">
    <source>
        <dbReference type="EMBL" id="SCF45240.1"/>
    </source>
</evidence>
<protein>
    <recommendedName>
        <fullName evidence="4">2-hydroxy-acid oxidase</fullName>
    </recommendedName>
</protein>
<evidence type="ECO:0000256" key="1">
    <source>
        <dbReference type="SAM" id="MobiDB-lite"/>
    </source>
</evidence>
<keyword evidence="3" id="KW-1185">Reference proteome</keyword>
<dbReference type="STRING" id="121616.GA0070216_11818"/>
<proteinExistence type="predicted"/>
<dbReference type="AlphaFoldDB" id="A0A1C5AJ51"/>
<dbReference type="InterPro" id="IPR016039">
    <property type="entry name" value="Thiolase-like"/>
</dbReference>
<sequence length="336" mass="34733">MPAAPSTDLHLIRAARRPFTGPAALLHDPVHRDQSRRYLTDLARQDGREVPAGLFDTASESLGQSYAEMAEALIGALLAPDEPVDLLVLAFSRHDMLPGRATATYLSHVCPGTPLSFALCDQGPAAAFSALRLAHAYAASGGCRRFLLIVVEQTVLPYATSTPGPARHQGVALLFRTTGQDTAAPGAHPVPPDAATAAEPAGLPVGQGTDSAGPAGSTGDVVGASARVGVVRQHPDVAADEVAALAASELAALAAGRPDVRVVLSADLAAAWPAHPVEGVTVTPPGQPTTGLWWTLLGRLTDQPGRSRPVVAADYDPDLRYLCLVTWEDAATADDG</sequence>
<accession>A0A1C5AJ51</accession>
<dbReference type="EMBL" id="FMCU01000018">
    <property type="protein sequence ID" value="SCF45240.1"/>
    <property type="molecule type" value="Genomic_DNA"/>
</dbReference>
<organism evidence="2 3">
    <name type="scientific">Micromonospora matsumotoense</name>
    <dbReference type="NCBI Taxonomy" id="121616"/>
    <lineage>
        <taxon>Bacteria</taxon>
        <taxon>Bacillati</taxon>
        <taxon>Actinomycetota</taxon>
        <taxon>Actinomycetes</taxon>
        <taxon>Micromonosporales</taxon>
        <taxon>Micromonosporaceae</taxon>
        <taxon>Micromonospora</taxon>
    </lineage>
</organism>
<dbReference type="RefSeq" id="WP_176739143.1">
    <property type="nucleotide sequence ID" value="NZ_FMCU01000018.1"/>
</dbReference>
<evidence type="ECO:0008006" key="4">
    <source>
        <dbReference type="Google" id="ProtNLM"/>
    </source>
</evidence>
<dbReference type="SUPFAM" id="SSF53901">
    <property type="entry name" value="Thiolase-like"/>
    <property type="match status" value="1"/>
</dbReference>
<dbReference type="GO" id="GO:0016746">
    <property type="term" value="F:acyltransferase activity"/>
    <property type="evidence" value="ECO:0007669"/>
    <property type="project" value="InterPro"/>
</dbReference>